<name>A0A4R6WHV4_9SPHI</name>
<keyword evidence="2" id="KW-1185">Reference proteome</keyword>
<dbReference type="AlphaFoldDB" id="A0A4R6WHV4"/>
<sequence length="382" mass="44862">MSSCRAYIGIGNLQLRGLTRIVESLRNDKKVNDMDTVQDYTKELQRLHDRLYKEGIDWNQTIVNRLTDMSANMAFFFPELDYRAHRKIFRDSLWQLKMDTWDLKLFAGTYPYKIRGWKGFLQKIRAQTGMICTYHFGAYQLINYLLLRAREPFALLVGDKVYNEWEQRNTGLEKLLGRARRKGRFTLINATDRASLRKMYELSARGHHLLVYVDGLEGIKYGKRHLLEQVEFLGCEIEVPRGAISVAHALKLPIYPMLAVRGENTISIESMPTIAPVAHSNRTLFARSVLYRLYGWFGSYLVHWPEQWTNWPFLQKIRPDAQYRCGEWYTLEKEPYDDPMQYGIYYRSDGICDLYRKRDLVKFSIAQEKIDTLRLTGYGGSP</sequence>
<evidence type="ECO:0000313" key="1">
    <source>
        <dbReference type="EMBL" id="TDQ79734.1"/>
    </source>
</evidence>
<dbReference type="Proteomes" id="UP000295292">
    <property type="component" value="Unassembled WGS sequence"/>
</dbReference>
<evidence type="ECO:0008006" key="3">
    <source>
        <dbReference type="Google" id="ProtNLM"/>
    </source>
</evidence>
<comment type="caution">
    <text evidence="1">The sequence shown here is derived from an EMBL/GenBank/DDBJ whole genome shotgun (WGS) entry which is preliminary data.</text>
</comment>
<dbReference type="EMBL" id="SNYV01000011">
    <property type="protein sequence ID" value="TDQ79734.1"/>
    <property type="molecule type" value="Genomic_DNA"/>
</dbReference>
<protein>
    <recommendedName>
        <fullName evidence="3">Lauroyl/myristoyl acyltransferase</fullName>
    </recommendedName>
</protein>
<evidence type="ECO:0000313" key="2">
    <source>
        <dbReference type="Proteomes" id="UP000295292"/>
    </source>
</evidence>
<organism evidence="1 2">
    <name type="scientific">Sphingobacterium yanglingense</name>
    <dbReference type="NCBI Taxonomy" id="1437280"/>
    <lineage>
        <taxon>Bacteria</taxon>
        <taxon>Pseudomonadati</taxon>
        <taxon>Bacteroidota</taxon>
        <taxon>Sphingobacteriia</taxon>
        <taxon>Sphingobacteriales</taxon>
        <taxon>Sphingobacteriaceae</taxon>
        <taxon>Sphingobacterium</taxon>
    </lineage>
</organism>
<reference evidence="1 2" key="1">
    <citation type="submission" date="2019-03" db="EMBL/GenBank/DDBJ databases">
        <title>Genomic Encyclopedia of Archaeal and Bacterial Type Strains, Phase II (KMG-II): from individual species to whole genera.</title>
        <authorList>
            <person name="Goeker M."/>
        </authorList>
    </citation>
    <scope>NUCLEOTIDE SEQUENCE [LARGE SCALE GENOMIC DNA]</scope>
    <source>
        <strain evidence="1 2">DSM 28353</strain>
    </source>
</reference>
<gene>
    <name evidence="1" type="ORF">CLV99_1182</name>
</gene>
<proteinExistence type="predicted"/>
<accession>A0A4R6WHV4</accession>